<dbReference type="InterPro" id="IPR012967">
    <property type="entry name" value="COMT_dimerisation"/>
</dbReference>
<feature type="domain" description="O-methyltransferase C-terminal" evidence="5">
    <location>
        <begin position="127"/>
        <end position="301"/>
    </location>
</feature>
<evidence type="ECO:0000256" key="1">
    <source>
        <dbReference type="ARBA" id="ARBA00022603"/>
    </source>
</evidence>
<keyword evidence="8" id="KW-1185">Reference proteome</keyword>
<dbReference type="InterPro" id="IPR001077">
    <property type="entry name" value="COMT_C"/>
</dbReference>
<protein>
    <submittedName>
        <fullName evidence="7">Methyltransferase</fullName>
    </submittedName>
</protein>
<dbReference type="PANTHER" id="PTHR43712:SF2">
    <property type="entry name" value="O-METHYLTRANSFERASE CICE"/>
    <property type="match status" value="1"/>
</dbReference>
<dbReference type="SUPFAM" id="SSF46785">
    <property type="entry name" value="Winged helix' DNA-binding domain"/>
    <property type="match status" value="1"/>
</dbReference>
<feature type="domain" description="O-methyltransferase dimerisation" evidence="6">
    <location>
        <begin position="13"/>
        <end position="87"/>
    </location>
</feature>
<feature type="transmembrane region" description="Helical" evidence="4">
    <location>
        <begin position="12"/>
        <end position="32"/>
    </location>
</feature>
<evidence type="ECO:0000256" key="4">
    <source>
        <dbReference type="SAM" id="Phobius"/>
    </source>
</evidence>
<dbReference type="Proteomes" id="UP001164965">
    <property type="component" value="Chromosome"/>
</dbReference>
<accession>A0ABY6P4S2</accession>
<proteinExistence type="predicted"/>
<dbReference type="InterPro" id="IPR036388">
    <property type="entry name" value="WH-like_DNA-bd_sf"/>
</dbReference>
<name>A0ABY6P4S2_9NOCA</name>
<keyword evidence="2" id="KW-0808">Transferase</keyword>
<keyword evidence="1 7" id="KW-0489">Methyltransferase</keyword>
<dbReference type="RefSeq" id="WP_265384182.1">
    <property type="nucleotide sequence ID" value="NZ_CP110615.1"/>
</dbReference>
<evidence type="ECO:0000259" key="6">
    <source>
        <dbReference type="Pfam" id="PF08100"/>
    </source>
</evidence>
<evidence type="ECO:0000313" key="8">
    <source>
        <dbReference type="Proteomes" id="UP001164965"/>
    </source>
</evidence>
<organism evidence="7 8">
    <name type="scientific">Rhodococcus antarcticus</name>
    <dbReference type="NCBI Taxonomy" id="2987751"/>
    <lineage>
        <taxon>Bacteria</taxon>
        <taxon>Bacillati</taxon>
        <taxon>Actinomycetota</taxon>
        <taxon>Actinomycetes</taxon>
        <taxon>Mycobacteriales</taxon>
        <taxon>Nocardiaceae</taxon>
        <taxon>Rhodococcus</taxon>
    </lineage>
</organism>
<dbReference type="Gene3D" id="1.10.10.10">
    <property type="entry name" value="Winged helix-like DNA-binding domain superfamily/Winged helix DNA-binding domain"/>
    <property type="match status" value="1"/>
</dbReference>
<dbReference type="Pfam" id="PF08100">
    <property type="entry name" value="Dimerisation"/>
    <property type="match status" value="1"/>
</dbReference>
<evidence type="ECO:0000256" key="2">
    <source>
        <dbReference type="ARBA" id="ARBA00022679"/>
    </source>
</evidence>
<dbReference type="PROSITE" id="PS51683">
    <property type="entry name" value="SAM_OMT_II"/>
    <property type="match status" value="1"/>
</dbReference>
<evidence type="ECO:0000259" key="5">
    <source>
        <dbReference type="Pfam" id="PF00891"/>
    </source>
</evidence>
<dbReference type="PANTHER" id="PTHR43712">
    <property type="entry name" value="PUTATIVE (AFU_ORTHOLOGUE AFUA_4G14580)-RELATED"/>
    <property type="match status" value="1"/>
</dbReference>
<evidence type="ECO:0000256" key="3">
    <source>
        <dbReference type="ARBA" id="ARBA00022691"/>
    </source>
</evidence>
<gene>
    <name evidence="7" type="ORF">RHODO2019_06505</name>
</gene>
<keyword evidence="4" id="KW-0472">Membrane</keyword>
<dbReference type="EMBL" id="CP110615">
    <property type="protein sequence ID" value="UZJ26078.1"/>
    <property type="molecule type" value="Genomic_DNA"/>
</dbReference>
<reference evidence="7" key="1">
    <citation type="submission" date="2022-10" db="EMBL/GenBank/DDBJ databases">
        <title>Rhodococcus sp.75.</title>
        <authorList>
            <person name="Sun M."/>
        </authorList>
    </citation>
    <scope>NUCLEOTIDE SEQUENCE</scope>
    <source>
        <strain evidence="7">75</strain>
    </source>
</reference>
<dbReference type="SUPFAM" id="SSF53335">
    <property type="entry name" value="S-adenosyl-L-methionine-dependent methyltransferases"/>
    <property type="match status" value="1"/>
</dbReference>
<keyword evidence="4" id="KW-1133">Transmembrane helix</keyword>
<dbReference type="Gene3D" id="3.40.50.150">
    <property type="entry name" value="Vaccinia Virus protein VP39"/>
    <property type="match status" value="1"/>
</dbReference>
<dbReference type="GO" id="GO:0008168">
    <property type="term" value="F:methyltransferase activity"/>
    <property type="evidence" value="ECO:0007669"/>
    <property type="project" value="UniProtKB-KW"/>
</dbReference>
<keyword evidence="4" id="KW-0812">Transmembrane</keyword>
<dbReference type="InterPro" id="IPR029063">
    <property type="entry name" value="SAM-dependent_MTases_sf"/>
</dbReference>
<dbReference type="Pfam" id="PF00891">
    <property type="entry name" value="Methyltransf_2"/>
    <property type="match status" value="1"/>
</dbReference>
<dbReference type="GO" id="GO:0032259">
    <property type="term" value="P:methylation"/>
    <property type="evidence" value="ECO:0007669"/>
    <property type="project" value="UniProtKB-KW"/>
</dbReference>
<dbReference type="InterPro" id="IPR036390">
    <property type="entry name" value="WH_DNA-bd_sf"/>
</dbReference>
<dbReference type="InterPro" id="IPR016461">
    <property type="entry name" value="COMT-like"/>
</dbReference>
<evidence type="ECO:0000313" key="7">
    <source>
        <dbReference type="EMBL" id="UZJ26078.1"/>
    </source>
</evidence>
<dbReference type="CDD" id="cd02440">
    <property type="entry name" value="AdoMet_MTases"/>
    <property type="match status" value="1"/>
</dbReference>
<sequence length="336" mass="35454">MRAVTERRELSSIAYGFIASKALFAALGVDLFTHLAAGPRTTAELSEATGIAAHRLETLLHALSSIGVIVAEGQSFTNAPASQRYLVRGAPSDFGEYFRLQVAQQIYPALVHLDAGLAGTGVAFDTFADLLSRPEEARTFTAAQHAGSRAAARVLAERTPLGGARTMLDVGGGSGAFSIALCARNPRLTATVLDFPAVLDVARTYRDEAGLSARIDLLPGDAVQTPWPSDQDVVLLSYLLSALGDAEIDVVLARAQTSLAPGGLLIVHDFMLDDAAPGPEFAALWFLQYLAYRSDGVSFSADALSGRLRDHGFVPAPSEVLIPETTKTILSSKAST</sequence>
<keyword evidence="3" id="KW-0949">S-adenosyl-L-methionine</keyword>